<reference evidence="3" key="1">
    <citation type="journal article" date="2019" name="Int. J. Syst. Evol. Microbiol.">
        <title>The Global Catalogue of Microorganisms (GCM) 10K type strain sequencing project: providing services to taxonomists for standard genome sequencing and annotation.</title>
        <authorList>
            <consortium name="The Broad Institute Genomics Platform"/>
            <consortium name="The Broad Institute Genome Sequencing Center for Infectious Disease"/>
            <person name="Wu L."/>
            <person name="Ma J."/>
        </authorList>
    </citation>
    <scope>NUCLEOTIDE SEQUENCE [LARGE SCALE GENOMIC DNA]</scope>
    <source>
        <strain evidence="3">JCM 10303</strain>
    </source>
</reference>
<keyword evidence="3" id="KW-1185">Reference proteome</keyword>
<organism evidence="2 3">
    <name type="scientific">Saccharopolyspora erythraea</name>
    <name type="common">Streptomyces erythraeus</name>
    <dbReference type="NCBI Taxonomy" id="1836"/>
    <lineage>
        <taxon>Bacteria</taxon>
        <taxon>Bacillati</taxon>
        <taxon>Actinomycetota</taxon>
        <taxon>Actinomycetes</taxon>
        <taxon>Pseudonocardiales</taxon>
        <taxon>Pseudonocardiaceae</taxon>
        <taxon>Saccharopolyspora</taxon>
    </lineage>
</organism>
<protein>
    <submittedName>
        <fullName evidence="2">Uncharacterized protein</fullName>
    </submittedName>
</protein>
<feature type="compositionally biased region" description="Low complexity" evidence="1">
    <location>
        <begin position="370"/>
        <end position="386"/>
    </location>
</feature>
<dbReference type="Proteomes" id="UP001500729">
    <property type="component" value="Unassembled WGS sequence"/>
</dbReference>
<feature type="region of interest" description="Disordered" evidence="1">
    <location>
        <begin position="212"/>
        <end position="386"/>
    </location>
</feature>
<feature type="compositionally biased region" description="Pro residues" evidence="1">
    <location>
        <begin position="277"/>
        <end position="294"/>
    </location>
</feature>
<name>A0ABP3P0Z4_SACER</name>
<dbReference type="EMBL" id="BAAAGS010000076">
    <property type="protein sequence ID" value="GAA0557968.1"/>
    <property type="molecule type" value="Genomic_DNA"/>
</dbReference>
<evidence type="ECO:0000313" key="3">
    <source>
        <dbReference type="Proteomes" id="UP001500729"/>
    </source>
</evidence>
<sequence length="386" mass="39230">MQVSQENFVNDLKERIEFLQRLRMDRLQDAANLVRDPDRWGPIQTNVATGAESAWTGAPQEMRTLLQQHGRAADDLSQEASRLGRLLERAQTAGSQTEVRKVLADYVSQEVPSYKSAESYLRHNPRLVQSVAGAGQQVAGTVGRDAQRVGWMAWLTYQASRGISGVARVTGAVVRGGVTVLTAVGRLFTFTNVASLAAGAVLGWVVNEAFDSSGTPPPQEARTGVQGPAVPGAPNDGQAGQPGGEPTGEGPAVAPPAPSPGEPGNQGGAPGDAGPADDPPVPAPVPAPAPPPAANPEQPSVQGDKSGQHDSGQLGGESGDSGQQGGESGDSGQLGGESGDSGQQGGESGHSGQQGSESGDSGQQGGESGHSGQQGSESGHSGQQSR</sequence>
<evidence type="ECO:0000313" key="2">
    <source>
        <dbReference type="EMBL" id="GAA0557968.1"/>
    </source>
</evidence>
<feature type="compositionally biased region" description="Gly residues" evidence="1">
    <location>
        <begin position="313"/>
        <end position="349"/>
    </location>
</feature>
<gene>
    <name evidence="2" type="ORF">GCM10009533_64350</name>
</gene>
<comment type="caution">
    <text evidence="2">The sequence shown here is derived from an EMBL/GenBank/DDBJ whole genome shotgun (WGS) entry which is preliminary data.</text>
</comment>
<evidence type="ECO:0000256" key="1">
    <source>
        <dbReference type="SAM" id="MobiDB-lite"/>
    </source>
</evidence>
<accession>A0ABP3P0Z4</accession>
<feature type="compositionally biased region" description="Low complexity" evidence="1">
    <location>
        <begin position="350"/>
        <end position="361"/>
    </location>
</feature>
<proteinExistence type="predicted"/>